<evidence type="ECO:0000256" key="1">
    <source>
        <dbReference type="ARBA" id="ARBA00004651"/>
    </source>
</evidence>
<dbReference type="InterPro" id="IPR000515">
    <property type="entry name" value="MetI-like"/>
</dbReference>
<dbReference type="PANTHER" id="PTHR30183:SF3">
    <property type="entry name" value="MOLYBDENUM TRANSPORT SYSTEM PERMEASE PROTEIN MODB"/>
    <property type="match status" value="1"/>
</dbReference>
<evidence type="ECO:0000313" key="12">
    <source>
        <dbReference type="Proteomes" id="UP000240322"/>
    </source>
</evidence>
<evidence type="ECO:0000256" key="5">
    <source>
        <dbReference type="ARBA" id="ARBA00022505"/>
    </source>
</evidence>
<organism evidence="11 12">
    <name type="scientific">Candidatus Marsarchaeota G2 archaeon OSP_D</name>
    <dbReference type="NCBI Taxonomy" id="1978157"/>
    <lineage>
        <taxon>Archaea</taxon>
        <taxon>Candidatus Marsarchaeota</taxon>
        <taxon>Candidatus Marsarchaeota group 2</taxon>
    </lineage>
</organism>
<evidence type="ECO:0000256" key="6">
    <source>
        <dbReference type="ARBA" id="ARBA00022692"/>
    </source>
</evidence>
<evidence type="ECO:0000259" key="10">
    <source>
        <dbReference type="PROSITE" id="PS50928"/>
    </source>
</evidence>
<dbReference type="InterPro" id="IPR035906">
    <property type="entry name" value="MetI-like_sf"/>
</dbReference>
<feature type="transmembrane region" description="Helical" evidence="9">
    <location>
        <begin position="118"/>
        <end position="139"/>
    </location>
</feature>
<dbReference type="Pfam" id="PF00528">
    <property type="entry name" value="BPD_transp_1"/>
    <property type="match status" value="1"/>
</dbReference>
<dbReference type="PANTHER" id="PTHR30183">
    <property type="entry name" value="MOLYBDENUM TRANSPORT SYSTEM PERMEASE PROTEIN MODB"/>
    <property type="match status" value="1"/>
</dbReference>
<keyword evidence="5" id="KW-0500">Molybdenum</keyword>
<name>A0A2R6AXZ6_9ARCH</name>
<feature type="transmembrane region" description="Helical" evidence="9">
    <location>
        <begin position="189"/>
        <end position="209"/>
    </location>
</feature>
<evidence type="ECO:0000256" key="7">
    <source>
        <dbReference type="ARBA" id="ARBA00022989"/>
    </source>
</evidence>
<dbReference type="Proteomes" id="UP000240322">
    <property type="component" value="Unassembled WGS sequence"/>
</dbReference>
<evidence type="ECO:0000256" key="2">
    <source>
        <dbReference type="ARBA" id="ARBA00009306"/>
    </source>
</evidence>
<evidence type="ECO:0000313" key="11">
    <source>
        <dbReference type="EMBL" id="PSN91270.1"/>
    </source>
</evidence>
<feature type="transmembrane region" description="Helical" evidence="9">
    <location>
        <begin position="47"/>
        <end position="69"/>
    </location>
</feature>
<reference evidence="11 12" key="1">
    <citation type="submission" date="2017-04" db="EMBL/GenBank/DDBJ databases">
        <title>Novel microbial lineages endemic to geothermal iron-oxide mats fill important gaps in the evolutionary history of Archaea.</title>
        <authorList>
            <person name="Jay Z.J."/>
            <person name="Beam J.P."/>
            <person name="Dlakic M."/>
            <person name="Rusch D.B."/>
            <person name="Kozubal M.A."/>
            <person name="Inskeep W.P."/>
        </authorList>
    </citation>
    <scope>NUCLEOTIDE SEQUENCE [LARGE SCALE GENOMIC DNA]</scope>
    <source>
        <strain evidence="11">OSP_D</strain>
    </source>
</reference>
<evidence type="ECO:0000256" key="8">
    <source>
        <dbReference type="ARBA" id="ARBA00023136"/>
    </source>
</evidence>
<accession>A0A2R6AXZ6</accession>
<dbReference type="SUPFAM" id="SSF161098">
    <property type="entry name" value="MetI-like"/>
    <property type="match status" value="1"/>
</dbReference>
<keyword evidence="4" id="KW-1003">Cell membrane</keyword>
<protein>
    <submittedName>
        <fullName evidence="11">Sulfate ABC transporter permease</fullName>
    </submittedName>
</protein>
<dbReference type="AlphaFoldDB" id="A0A2R6AXZ6"/>
<dbReference type="GO" id="GO:0055085">
    <property type="term" value="P:transmembrane transport"/>
    <property type="evidence" value="ECO:0007669"/>
    <property type="project" value="InterPro"/>
</dbReference>
<keyword evidence="8 9" id="KW-0472">Membrane</keyword>
<comment type="subcellular location">
    <subcellularLocation>
        <location evidence="1 9">Cell membrane</location>
        <topology evidence="1 9">Multi-pass membrane protein</topology>
    </subcellularLocation>
</comment>
<proteinExistence type="inferred from homology"/>
<dbReference type="PROSITE" id="PS50928">
    <property type="entry name" value="ABC_TM1"/>
    <property type="match status" value="1"/>
</dbReference>
<comment type="similarity">
    <text evidence="2 9">Belongs to the binding-protein-dependent transport system permease family.</text>
</comment>
<comment type="caution">
    <text evidence="11">The sequence shown here is derived from an EMBL/GenBank/DDBJ whole genome shotgun (WGS) entry which is preliminary data.</text>
</comment>
<dbReference type="CDD" id="cd06261">
    <property type="entry name" value="TM_PBP2"/>
    <property type="match status" value="1"/>
</dbReference>
<feature type="transmembrane region" description="Helical" evidence="9">
    <location>
        <begin position="229"/>
        <end position="247"/>
    </location>
</feature>
<keyword evidence="6 9" id="KW-0812">Transmembrane</keyword>
<feature type="domain" description="ABC transmembrane type-1" evidence="10">
    <location>
        <begin position="44"/>
        <end position="248"/>
    </location>
</feature>
<evidence type="ECO:0000256" key="3">
    <source>
        <dbReference type="ARBA" id="ARBA00022448"/>
    </source>
</evidence>
<gene>
    <name evidence="11" type="ORF">B9Q03_04690</name>
</gene>
<evidence type="ECO:0000256" key="4">
    <source>
        <dbReference type="ARBA" id="ARBA00022475"/>
    </source>
</evidence>
<keyword evidence="7 9" id="KW-1133">Transmembrane helix</keyword>
<sequence>MNWLRPYTYFSIIILVLPVALLVYEGFGPMYDSTGVSMGVLRSIELSFAGSATAGLLNVALFTPLAYYVSRRRNELLATLSDIPASIPHPIVGISLLLLDSPLTPIGRALLSVGINFFDTYLGFVSALTIISAPIYVTALRSYFDSMDRSAENFAVSLGAPPQRVFTDVVVPSSYGGIVNALLTSISRALSEFGSVAIVAYYVLQQPFYGVESASVKIYELYGYSGPRVAVTASALMIGFSLILLLASRLIKRYAFRPVFVLGGPS</sequence>
<evidence type="ECO:0000256" key="9">
    <source>
        <dbReference type="RuleBase" id="RU363032"/>
    </source>
</evidence>
<feature type="transmembrane region" description="Helical" evidence="9">
    <location>
        <begin position="7"/>
        <end position="27"/>
    </location>
</feature>
<dbReference type="EMBL" id="NEXE01000030">
    <property type="protein sequence ID" value="PSN91270.1"/>
    <property type="molecule type" value="Genomic_DNA"/>
</dbReference>
<keyword evidence="3 9" id="KW-0813">Transport</keyword>
<dbReference type="GO" id="GO:0005886">
    <property type="term" value="C:plasma membrane"/>
    <property type="evidence" value="ECO:0007669"/>
    <property type="project" value="UniProtKB-SubCell"/>
</dbReference>
<feature type="transmembrane region" description="Helical" evidence="9">
    <location>
        <begin position="76"/>
        <end position="98"/>
    </location>
</feature>
<dbReference type="Gene3D" id="1.10.3720.10">
    <property type="entry name" value="MetI-like"/>
    <property type="match status" value="1"/>
</dbReference>